<evidence type="ECO:0000313" key="3">
    <source>
        <dbReference type="Proteomes" id="UP000005408"/>
    </source>
</evidence>
<dbReference type="PROSITE" id="PS50835">
    <property type="entry name" value="IG_LIKE"/>
    <property type="match status" value="1"/>
</dbReference>
<feature type="domain" description="Ig-like" evidence="1">
    <location>
        <begin position="1"/>
        <end position="99"/>
    </location>
</feature>
<proteinExistence type="predicted"/>
<dbReference type="SUPFAM" id="SSF48726">
    <property type="entry name" value="Immunoglobulin"/>
    <property type="match status" value="1"/>
</dbReference>
<name>A0A8W8IZG9_MAGGI</name>
<protein>
    <recommendedName>
        <fullName evidence="1">Ig-like domain-containing protein</fullName>
    </recommendedName>
</protein>
<dbReference type="InterPro" id="IPR007110">
    <property type="entry name" value="Ig-like_dom"/>
</dbReference>
<dbReference type="AlphaFoldDB" id="A0A8W8IZG9"/>
<accession>A0A8W8IZG9</accession>
<evidence type="ECO:0000313" key="2">
    <source>
        <dbReference type="EnsemblMetazoa" id="G16552.1:cds"/>
    </source>
</evidence>
<dbReference type="Proteomes" id="UP000005408">
    <property type="component" value="Unassembled WGS sequence"/>
</dbReference>
<evidence type="ECO:0000259" key="1">
    <source>
        <dbReference type="PROSITE" id="PS50835"/>
    </source>
</evidence>
<dbReference type="InterPro" id="IPR003598">
    <property type="entry name" value="Ig_sub2"/>
</dbReference>
<dbReference type="InterPro" id="IPR052615">
    <property type="entry name" value="FGFRL"/>
</dbReference>
<dbReference type="SMART" id="SM00408">
    <property type="entry name" value="IGc2"/>
    <property type="match status" value="1"/>
</dbReference>
<dbReference type="PANTHER" id="PTHR19890">
    <property type="entry name" value="FIBROBLAST GROWTH FACTOR RECEPTOR"/>
    <property type="match status" value="1"/>
</dbReference>
<dbReference type="InterPro" id="IPR003599">
    <property type="entry name" value="Ig_sub"/>
</dbReference>
<dbReference type="Gene3D" id="2.60.40.10">
    <property type="entry name" value="Immunoglobulins"/>
    <property type="match status" value="1"/>
</dbReference>
<dbReference type="Pfam" id="PF13927">
    <property type="entry name" value="Ig_3"/>
    <property type="match status" value="1"/>
</dbReference>
<reference evidence="2" key="1">
    <citation type="submission" date="2022-08" db="UniProtKB">
        <authorList>
            <consortium name="EnsemblMetazoa"/>
        </authorList>
    </citation>
    <scope>IDENTIFICATION</scope>
    <source>
        <strain evidence="2">05x7-T-G4-1.051#20</strain>
    </source>
</reference>
<dbReference type="EnsemblMetazoa" id="G16552.1">
    <property type="protein sequence ID" value="G16552.1:cds"/>
    <property type="gene ID" value="G16552"/>
</dbReference>
<organism evidence="2 3">
    <name type="scientific">Magallana gigas</name>
    <name type="common">Pacific oyster</name>
    <name type="synonym">Crassostrea gigas</name>
    <dbReference type="NCBI Taxonomy" id="29159"/>
    <lineage>
        <taxon>Eukaryota</taxon>
        <taxon>Metazoa</taxon>
        <taxon>Spiralia</taxon>
        <taxon>Lophotrochozoa</taxon>
        <taxon>Mollusca</taxon>
        <taxon>Bivalvia</taxon>
        <taxon>Autobranchia</taxon>
        <taxon>Pteriomorphia</taxon>
        <taxon>Ostreida</taxon>
        <taxon>Ostreoidea</taxon>
        <taxon>Ostreidae</taxon>
        <taxon>Magallana</taxon>
    </lineage>
</organism>
<dbReference type="InterPro" id="IPR036179">
    <property type="entry name" value="Ig-like_dom_sf"/>
</dbReference>
<keyword evidence="3" id="KW-1185">Reference proteome</keyword>
<dbReference type="SMART" id="SM00409">
    <property type="entry name" value="IG"/>
    <property type="match status" value="1"/>
</dbReference>
<dbReference type="InterPro" id="IPR013783">
    <property type="entry name" value="Ig-like_fold"/>
</dbReference>
<dbReference type="PANTHER" id="PTHR19890:SF10">
    <property type="entry name" value="FIBROBLAST GROWTH FACTOR RECEPTOR-LIKE 1"/>
    <property type="match status" value="1"/>
</dbReference>
<sequence>MVTEGDTGTLHCHVTSKTRPAIQWFKKVDDTLYNPPTAFDLNGQLFTVLKSGRMEEGPANVYSSPLVLESVTEADEGLYACFASNRFGFNQQFTNLYITSALSTTPMP</sequence>